<dbReference type="SUPFAM" id="SSF54862">
    <property type="entry name" value="4Fe-4S ferredoxins"/>
    <property type="match status" value="1"/>
</dbReference>
<dbReference type="PROSITE" id="PS00198">
    <property type="entry name" value="4FE4S_FER_1"/>
    <property type="match status" value="1"/>
</dbReference>
<keyword evidence="2" id="KW-1003">Cell membrane</keyword>
<dbReference type="EMBL" id="UINC01003768">
    <property type="protein sequence ID" value="SVA09091.1"/>
    <property type="molecule type" value="Genomic_DNA"/>
</dbReference>
<evidence type="ECO:0000256" key="1">
    <source>
        <dbReference type="ARBA" id="ARBA00004236"/>
    </source>
</evidence>
<evidence type="ECO:0000256" key="3">
    <source>
        <dbReference type="ARBA" id="ARBA00023136"/>
    </source>
</evidence>
<evidence type="ECO:0000256" key="4">
    <source>
        <dbReference type="SAM" id="Phobius"/>
    </source>
</evidence>
<dbReference type="PANTHER" id="PTHR30224:SF4">
    <property type="entry name" value="ELECTRON TRANSPORT PROTEIN YCCM-RELATED"/>
    <property type="match status" value="1"/>
</dbReference>
<proteinExistence type="predicted"/>
<keyword evidence="3 4" id="KW-0472">Membrane</keyword>
<dbReference type="AlphaFoldDB" id="A0A381T0K6"/>
<keyword evidence="4" id="KW-0812">Transmembrane</keyword>
<dbReference type="InterPro" id="IPR052378">
    <property type="entry name" value="NosR_regulator"/>
</dbReference>
<feature type="domain" description="4Fe-4S ferredoxin-type" evidence="5">
    <location>
        <begin position="247"/>
        <end position="277"/>
    </location>
</feature>
<comment type="subcellular location">
    <subcellularLocation>
        <location evidence="1">Cell membrane</location>
    </subcellularLocation>
</comment>
<name>A0A381T0K6_9ZZZZ</name>
<sequence length="316" mass="35380">MASCLGFVPVRAEPTSQAVETGQPTFSLEDLDALLEEDEVEESMASLNSSEVADIIGIVAVLGFAFFSFARKSVALKYISFAVSIAYLGLYKSNLVSIVNIFAILQGNLPGFRHSIPWYLLIGFTVVSTVLWGRLYCGRICAFGALTQVLDRLLPSRLRIDPPAWLDRRLAYLKYGILGGVLVYFLGTGDFLIYRYVEPFWMFTLNGNAVMWTLVAILLIATVFVRNLYCRYLCSVGAALGLISNFTVFRIKRWGECQTCKICEKACEWGAIDGPKISVAECVRCDDCERIYHDQKKCVHWIVLQKKPRAQIITSS</sequence>
<evidence type="ECO:0000256" key="2">
    <source>
        <dbReference type="ARBA" id="ARBA00022475"/>
    </source>
</evidence>
<reference evidence="6" key="1">
    <citation type="submission" date="2018-05" db="EMBL/GenBank/DDBJ databases">
        <authorList>
            <person name="Lanie J.A."/>
            <person name="Ng W.-L."/>
            <person name="Kazmierczak K.M."/>
            <person name="Andrzejewski T.M."/>
            <person name="Davidsen T.M."/>
            <person name="Wayne K.J."/>
            <person name="Tettelin H."/>
            <person name="Glass J.I."/>
            <person name="Rusch D."/>
            <person name="Podicherti R."/>
            <person name="Tsui H.-C.T."/>
            <person name="Winkler M.E."/>
        </authorList>
    </citation>
    <scope>NUCLEOTIDE SEQUENCE</scope>
</reference>
<accession>A0A381T0K6</accession>
<gene>
    <name evidence="6" type="ORF">METZ01_LOCUS61945</name>
</gene>
<keyword evidence="4" id="KW-1133">Transmembrane helix</keyword>
<dbReference type="GO" id="GO:0005886">
    <property type="term" value="C:plasma membrane"/>
    <property type="evidence" value="ECO:0007669"/>
    <property type="project" value="UniProtKB-SubCell"/>
</dbReference>
<feature type="transmembrane region" description="Helical" evidence="4">
    <location>
        <begin position="116"/>
        <end position="137"/>
    </location>
</feature>
<feature type="transmembrane region" description="Helical" evidence="4">
    <location>
        <begin position="175"/>
        <end position="197"/>
    </location>
</feature>
<protein>
    <recommendedName>
        <fullName evidence="5">4Fe-4S ferredoxin-type domain-containing protein</fullName>
    </recommendedName>
</protein>
<feature type="transmembrane region" description="Helical" evidence="4">
    <location>
        <begin position="52"/>
        <end position="69"/>
    </location>
</feature>
<feature type="transmembrane region" description="Helical" evidence="4">
    <location>
        <begin position="209"/>
        <end position="225"/>
    </location>
</feature>
<dbReference type="Pfam" id="PF12801">
    <property type="entry name" value="Fer4_5"/>
    <property type="match status" value="2"/>
</dbReference>
<evidence type="ECO:0000259" key="5">
    <source>
        <dbReference type="PROSITE" id="PS51379"/>
    </source>
</evidence>
<organism evidence="6">
    <name type="scientific">marine metagenome</name>
    <dbReference type="NCBI Taxonomy" id="408172"/>
    <lineage>
        <taxon>unclassified sequences</taxon>
        <taxon>metagenomes</taxon>
        <taxon>ecological metagenomes</taxon>
    </lineage>
</organism>
<feature type="transmembrane region" description="Helical" evidence="4">
    <location>
        <begin position="81"/>
        <end position="104"/>
    </location>
</feature>
<dbReference type="InterPro" id="IPR017896">
    <property type="entry name" value="4Fe4S_Fe-S-bd"/>
</dbReference>
<dbReference type="PANTHER" id="PTHR30224">
    <property type="entry name" value="ELECTRON TRANSPORT PROTEIN"/>
    <property type="match status" value="1"/>
</dbReference>
<dbReference type="PROSITE" id="PS51379">
    <property type="entry name" value="4FE4S_FER_2"/>
    <property type="match status" value="1"/>
</dbReference>
<dbReference type="InterPro" id="IPR017900">
    <property type="entry name" value="4Fe4S_Fe_S_CS"/>
</dbReference>
<evidence type="ECO:0000313" key="6">
    <source>
        <dbReference type="EMBL" id="SVA09091.1"/>
    </source>
</evidence>